<accession>A0ABT0ZVV3</accession>
<dbReference type="InterPro" id="IPR041581">
    <property type="entry name" value="Glyoxalase_6"/>
</dbReference>
<dbReference type="RefSeq" id="WP_252436447.1">
    <property type="nucleotide sequence ID" value="NZ_JAGSOV010000015.1"/>
</dbReference>
<dbReference type="PANTHER" id="PTHR33993">
    <property type="entry name" value="GLYOXALASE-RELATED"/>
    <property type="match status" value="1"/>
</dbReference>
<dbReference type="InterPro" id="IPR037523">
    <property type="entry name" value="VOC_core"/>
</dbReference>
<dbReference type="PROSITE" id="PS51819">
    <property type="entry name" value="VOC"/>
    <property type="match status" value="1"/>
</dbReference>
<evidence type="ECO:0000259" key="1">
    <source>
        <dbReference type="PROSITE" id="PS51819"/>
    </source>
</evidence>
<comment type="caution">
    <text evidence="2">The sequence shown here is derived from an EMBL/GenBank/DDBJ whole genome shotgun (WGS) entry which is preliminary data.</text>
</comment>
<keyword evidence="3" id="KW-1185">Reference proteome</keyword>
<organism evidence="2 3">
    <name type="scientific">Pseudonocardia humida</name>
    <dbReference type="NCBI Taxonomy" id="2800819"/>
    <lineage>
        <taxon>Bacteria</taxon>
        <taxon>Bacillati</taxon>
        <taxon>Actinomycetota</taxon>
        <taxon>Actinomycetes</taxon>
        <taxon>Pseudonocardiales</taxon>
        <taxon>Pseudonocardiaceae</taxon>
        <taxon>Pseudonocardia</taxon>
    </lineage>
</organism>
<reference evidence="2" key="1">
    <citation type="submission" date="2021-04" db="EMBL/GenBank/DDBJ databases">
        <title>Pseudonocardia sp. nov., isolated from sandy soil of mangrove forest.</title>
        <authorList>
            <person name="Zan Z."/>
            <person name="Huang R."/>
            <person name="Liu W."/>
        </authorList>
    </citation>
    <scope>NUCLEOTIDE SEQUENCE</scope>
    <source>
        <strain evidence="2">S2-4</strain>
    </source>
</reference>
<gene>
    <name evidence="2" type="ORF">KDL28_06955</name>
</gene>
<proteinExistence type="predicted"/>
<evidence type="ECO:0000313" key="3">
    <source>
        <dbReference type="Proteomes" id="UP001165283"/>
    </source>
</evidence>
<feature type="domain" description="VOC" evidence="1">
    <location>
        <begin position="4"/>
        <end position="122"/>
    </location>
</feature>
<protein>
    <recommendedName>
        <fullName evidence="1">VOC domain-containing protein</fullName>
    </recommendedName>
</protein>
<name>A0ABT0ZVV3_9PSEU</name>
<dbReference type="InterPro" id="IPR052164">
    <property type="entry name" value="Anthracycline_SecMetBiosynth"/>
</dbReference>
<sequence length="127" mass="13326">MSSVLRHFALNATDVDAARRFYAATFGWSFDPWGPPGFFHIRDGSDGGGRIQGALQRRRELLPGGRMLGLEGTFGVDDLPAVLRAARAGGGRVLAEPATIAGVGTLAWLADPDGNAVGAMQYDPEAG</sequence>
<dbReference type="Pfam" id="PF18029">
    <property type="entry name" value="Glyoxalase_6"/>
    <property type="match status" value="1"/>
</dbReference>
<dbReference type="Gene3D" id="3.10.180.10">
    <property type="entry name" value="2,3-Dihydroxybiphenyl 1,2-Dioxygenase, domain 1"/>
    <property type="match status" value="1"/>
</dbReference>
<dbReference type="SUPFAM" id="SSF54593">
    <property type="entry name" value="Glyoxalase/Bleomycin resistance protein/Dihydroxybiphenyl dioxygenase"/>
    <property type="match status" value="1"/>
</dbReference>
<dbReference type="Proteomes" id="UP001165283">
    <property type="component" value="Unassembled WGS sequence"/>
</dbReference>
<evidence type="ECO:0000313" key="2">
    <source>
        <dbReference type="EMBL" id="MCO1654794.1"/>
    </source>
</evidence>
<dbReference type="InterPro" id="IPR029068">
    <property type="entry name" value="Glyas_Bleomycin-R_OHBP_Dase"/>
</dbReference>
<dbReference type="EMBL" id="JAGSOV010000015">
    <property type="protein sequence ID" value="MCO1654794.1"/>
    <property type="molecule type" value="Genomic_DNA"/>
</dbReference>